<dbReference type="InterPro" id="IPR009326">
    <property type="entry name" value="DUF984"/>
</dbReference>
<dbReference type="AlphaFoldDB" id="A0AB36T9C9"/>
<evidence type="ECO:0000313" key="2">
    <source>
        <dbReference type="EMBL" id="PEN91814.1"/>
    </source>
</evidence>
<organism evidence="2 3">
    <name type="scientific">Bacillus toyonensis</name>
    <dbReference type="NCBI Taxonomy" id="155322"/>
    <lineage>
        <taxon>Bacteria</taxon>
        <taxon>Bacillati</taxon>
        <taxon>Bacillota</taxon>
        <taxon>Bacilli</taxon>
        <taxon>Bacillales</taxon>
        <taxon>Bacillaceae</taxon>
        <taxon>Bacillus</taxon>
        <taxon>Bacillus cereus group</taxon>
    </lineage>
</organism>
<dbReference type="Gene3D" id="3.10.400.10">
    <property type="entry name" value="Sulfate adenylyltransferase"/>
    <property type="match status" value="1"/>
</dbReference>
<accession>A0AB36T9C9</accession>
<dbReference type="PANTHER" id="PTHR39203">
    <property type="entry name" value="CYTOPLASMIC PROTEIN-RELATED"/>
    <property type="match status" value="1"/>
</dbReference>
<dbReference type="PANTHER" id="PTHR39203:SF1">
    <property type="entry name" value="CYTOPLASMIC PROTEIN"/>
    <property type="match status" value="1"/>
</dbReference>
<protein>
    <submittedName>
        <fullName evidence="2">RNA-binding protein</fullName>
    </submittedName>
</protein>
<comment type="caution">
    <text evidence="2">The sequence shown here is derived from an EMBL/GenBank/DDBJ whole genome shotgun (WGS) entry which is preliminary data.</text>
</comment>
<dbReference type="RefSeq" id="WP_097879258.1">
    <property type="nucleotide sequence ID" value="NZ_NUAP01000008.1"/>
</dbReference>
<gene>
    <name evidence="2" type="ORF">CN551_03085</name>
</gene>
<feature type="domain" description="ASCH" evidence="1">
    <location>
        <begin position="1"/>
        <end position="116"/>
    </location>
</feature>
<dbReference type="SUPFAM" id="SSF88697">
    <property type="entry name" value="PUA domain-like"/>
    <property type="match status" value="1"/>
</dbReference>
<dbReference type="Proteomes" id="UP000220078">
    <property type="component" value="Unassembled WGS sequence"/>
</dbReference>
<dbReference type="InterPro" id="IPR015947">
    <property type="entry name" value="PUA-like_sf"/>
</dbReference>
<dbReference type="SMART" id="SM01022">
    <property type="entry name" value="ASCH"/>
    <property type="match status" value="1"/>
</dbReference>
<proteinExistence type="predicted"/>
<dbReference type="EMBL" id="NUAP01000008">
    <property type="protein sequence ID" value="PEN91814.1"/>
    <property type="molecule type" value="Genomic_DNA"/>
</dbReference>
<reference evidence="2 3" key="1">
    <citation type="submission" date="2017-09" db="EMBL/GenBank/DDBJ databases">
        <title>Large-scale bioinformatics analysis of Bacillus genomes uncovers conserved roles of natural products in bacterial physiology.</title>
        <authorList>
            <consortium name="Agbiome Team Llc"/>
            <person name="Bleich R.M."/>
            <person name="Kirk G.J."/>
            <person name="Santa Maria K.C."/>
            <person name="Allen S.E."/>
            <person name="Farag S."/>
            <person name="Shank E.A."/>
            <person name="Bowers A."/>
        </authorList>
    </citation>
    <scope>NUCLEOTIDE SEQUENCE [LARGE SCALE GENOMIC DNA]</scope>
    <source>
        <strain evidence="2 3">AFS027629</strain>
    </source>
</reference>
<dbReference type="InterPro" id="IPR007374">
    <property type="entry name" value="ASCH_domain"/>
</dbReference>
<name>A0AB36T9C9_9BACI</name>
<evidence type="ECO:0000259" key="1">
    <source>
        <dbReference type="SMART" id="SM01022"/>
    </source>
</evidence>
<dbReference type="Pfam" id="PF04266">
    <property type="entry name" value="ASCH"/>
    <property type="match status" value="1"/>
</dbReference>
<sequence length="123" mass="14289">MRDELRSLIVKGIKTEIYAAHCVYGLEGEEIQKFGQYDIVLAGDNTRLAIIKYTEIDFLKMNEVTSDFSRSEGTGDLSYDYWYSERVEFLTWELSPYGLTFAPDLLLICQTFRVMDIFELLTT</sequence>
<evidence type="ECO:0000313" key="3">
    <source>
        <dbReference type="Proteomes" id="UP000220078"/>
    </source>
</evidence>